<dbReference type="AlphaFoldDB" id="A0A1C6S212"/>
<evidence type="ECO:0000256" key="1">
    <source>
        <dbReference type="SAM" id="Phobius"/>
    </source>
</evidence>
<keyword evidence="3" id="KW-1185">Reference proteome</keyword>
<reference evidence="3" key="1">
    <citation type="submission" date="2016-06" db="EMBL/GenBank/DDBJ databases">
        <authorList>
            <person name="Varghese N."/>
            <person name="Submissions Spin"/>
        </authorList>
    </citation>
    <scope>NUCLEOTIDE SEQUENCE [LARGE SCALE GENOMIC DNA]</scope>
    <source>
        <strain evidence="3">DSM 45431</strain>
    </source>
</reference>
<dbReference type="InterPro" id="IPR010640">
    <property type="entry name" value="Low_temperature_requirement_A"/>
</dbReference>
<dbReference type="EMBL" id="FMHV01000002">
    <property type="protein sequence ID" value="SCL23457.1"/>
    <property type="molecule type" value="Genomic_DNA"/>
</dbReference>
<feature type="transmembrane region" description="Helical" evidence="1">
    <location>
        <begin position="115"/>
        <end position="135"/>
    </location>
</feature>
<keyword evidence="1" id="KW-1133">Transmembrane helix</keyword>
<organism evidence="2 3">
    <name type="scientific">Micromonospora rhizosphaerae</name>
    <dbReference type="NCBI Taxonomy" id="568872"/>
    <lineage>
        <taxon>Bacteria</taxon>
        <taxon>Bacillati</taxon>
        <taxon>Actinomycetota</taxon>
        <taxon>Actinomycetes</taxon>
        <taxon>Micromonosporales</taxon>
        <taxon>Micromonosporaceae</taxon>
        <taxon>Micromonospora</taxon>
    </lineage>
</organism>
<dbReference type="Pfam" id="PF06772">
    <property type="entry name" value="LtrA"/>
    <property type="match status" value="1"/>
</dbReference>
<keyword evidence="1" id="KW-0812">Transmembrane</keyword>
<accession>A0A1C6S212</accession>
<gene>
    <name evidence="2" type="ORF">GA0070624_2740</name>
</gene>
<feature type="transmembrane region" description="Helical" evidence="1">
    <location>
        <begin position="241"/>
        <end position="259"/>
    </location>
</feature>
<keyword evidence="1" id="KW-0472">Membrane</keyword>
<feature type="transmembrane region" description="Helical" evidence="1">
    <location>
        <begin position="21"/>
        <end position="39"/>
    </location>
</feature>
<name>A0A1C6S212_9ACTN</name>
<feature type="transmembrane region" description="Helical" evidence="1">
    <location>
        <begin position="89"/>
        <end position="109"/>
    </location>
</feature>
<feature type="transmembrane region" description="Helical" evidence="1">
    <location>
        <begin position="59"/>
        <end position="77"/>
    </location>
</feature>
<feature type="transmembrane region" description="Helical" evidence="1">
    <location>
        <begin position="147"/>
        <end position="165"/>
    </location>
</feature>
<evidence type="ECO:0000313" key="2">
    <source>
        <dbReference type="EMBL" id="SCL23457.1"/>
    </source>
</evidence>
<feature type="transmembrane region" description="Helical" evidence="1">
    <location>
        <begin position="280"/>
        <end position="299"/>
    </location>
</feature>
<dbReference type="PANTHER" id="PTHR36840:SF1">
    <property type="entry name" value="BLL5714 PROTEIN"/>
    <property type="match status" value="1"/>
</dbReference>
<feature type="transmembrane region" description="Helical" evidence="1">
    <location>
        <begin position="319"/>
        <end position="339"/>
    </location>
</feature>
<protein>
    <submittedName>
        <fullName evidence="2">Low temperature requirement protein LtrA</fullName>
    </submittedName>
</protein>
<sequence length="401" mass="42950">MATSRAALLLRERGGPERATFLELFFDLVFVFALTRVSQQAVEHLTGDKRIALLESGQPLLLLLALLMVWYATTAVTDIYDPQRPEIQLLVVATMLGALLMAVAVPQAFGERGLVFAGAYVAIQIGRGLYFVPALRGHPAQRRAERVLFWYGMSAVPWIAGALAPGAVPRAALWTLALAIDYGGIALGQPTPRLGRQPAAELPVVVEHLSERYRQFFIVALGEPILITGITYSGSNFEADRTTALLVSFATIVLIWRIYIYRAGELLPAAMRASRHPARLAGLTAFAHLLMVIGIVAIATGNDLVIAHPATRTDPTWVAVILGGPALYLAGRAVFEYVVSARVSRSRAIGTLGLAAMAPAMTPAPPHIAAIAPVVVLAGVAVADAARARRERFAPPSPPPR</sequence>
<evidence type="ECO:0000313" key="3">
    <source>
        <dbReference type="Proteomes" id="UP000199413"/>
    </source>
</evidence>
<dbReference type="Proteomes" id="UP000199413">
    <property type="component" value="Unassembled WGS sequence"/>
</dbReference>
<dbReference type="STRING" id="568872.GA0070624_2740"/>
<dbReference type="PANTHER" id="PTHR36840">
    <property type="entry name" value="BLL5714 PROTEIN"/>
    <property type="match status" value="1"/>
</dbReference>
<proteinExistence type="predicted"/>
<dbReference type="OrthoDB" id="3350496at2"/>